<proteinExistence type="predicted"/>
<gene>
    <name evidence="1" type="ORF">L2E82_36255</name>
</gene>
<reference evidence="1 2" key="2">
    <citation type="journal article" date="2022" name="Mol. Ecol. Resour.">
        <title>The genomes of chicory, endive, great burdock and yacon provide insights into Asteraceae paleo-polyploidization history and plant inulin production.</title>
        <authorList>
            <person name="Fan W."/>
            <person name="Wang S."/>
            <person name="Wang H."/>
            <person name="Wang A."/>
            <person name="Jiang F."/>
            <person name="Liu H."/>
            <person name="Zhao H."/>
            <person name="Xu D."/>
            <person name="Zhang Y."/>
        </authorList>
    </citation>
    <scope>NUCLEOTIDE SEQUENCE [LARGE SCALE GENOMIC DNA]</scope>
    <source>
        <strain evidence="2">cv. Punajuju</strain>
        <tissue evidence="1">Leaves</tissue>
    </source>
</reference>
<evidence type="ECO:0000313" key="1">
    <source>
        <dbReference type="EMBL" id="KAI3724477.1"/>
    </source>
</evidence>
<keyword evidence="2" id="KW-1185">Reference proteome</keyword>
<name>A0ACB9BR52_CICIN</name>
<protein>
    <submittedName>
        <fullName evidence="1">Uncharacterized protein</fullName>
    </submittedName>
</protein>
<sequence>MRRPEVMGSPEMVNAVGLDRRLLVTLPVQSKWQNSNWWSTFKKREGGKEARGVFVQALTIFLSLSRLQ</sequence>
<reference evidence="2" key="1">
    <citation type="journal article" date="2022" name="Mol. Ecol. Resour.">
        <title>The genomes of chicory, endive, great burdock and yacon provide insights into Asteraceae palaeo-polyploidization history and plant inulin production.</title>
        <authorList>
            <person name="Fan W."/>
            <person name="Wang S."/>
            <person name="Wang H."/>
            <person name="Wang A."/>
            <person name="Jiang F."/>
            <person name="Liu H."/>
            <person name="Zhao H."/>
            <person name="Xu D."/>
            <person name="Zhang Y."/>
        </authorList>
    </citation>
    <scope>NUCLEOTIDE SEQUENCE [LARGE SCALE GENOMIC DNA]</scope>
    <source>
        <strain evidence="2">cv. Punajuju</strain>
    </source>
</reference>
<dbReference type="EMBL" id="CM042014">
    <property type="protein sequence ID" value="KAI3724477.1"/>
    <property type="molecule type" value="Genomic_DNA"/>
</dbReference>
<organism evidence="1 2">
    <name type="scientific">Cichorium intybus</name>
    <name type="common">Chicory</name>
    <dbReference type="NCBI Taxonomy" id="13427"/>
    <lineage>
        <taxon>Eukaryota</taxon>
        <taxon>Viridiplantae</taxon>
        <taxon>Streptophyta</taxon>
        <taxon>Embryophyta</taxon>
        <taxon>Tracheophyta</taxon>
        <taxon>Spermatophyta</taxon>
        <taxon>Magnoliopsida</taxon>
        <taxon>eudicotyledons</taxon>
        <taxon>Gunneridae</taxon>
        <taxon>Pentapetalae</taxon>
        <taxon>asterids</taxon>
        <taxon>campanulids</taxon>
        <taxon>Asterales</taxon>
        <taxon>Asteraceae</taxon>
        <taxon>Cichorioideae</taxon>
        <taxon>Cichorieae</taxon>
        <taxon>Cichoriinae</taxon>
        <taxon>Cichorium</taxon>
    </lineage>
</organism>
<accession>A0ACB9BR52</accession>
<comment type="caution">
    <text evidence="1">The sequence shown here is derived from an EMBL/GenBank/DDBJ whole genome shotgun (WGS) entry which is preliminary data.</text>
</comment>
<dbReference type="Proteomes" id="UP001055811">
    <property type="component" value="Linkage Group LG06"/>
</dbReference>
<evidence type="ECO:0000313" key="2">
    <source>
        <dbReference type="Proteomes" id="UP001055811"/>
    </source>
</evidence>